<evidence type="ECO:0000313" key="2">
    <source>
        <dbReference type="EMBL" id="OXA48627.1"/>
    </source>
</evidence>
<comment type="caution">
    <text evidence="2">The sequence shown here is derived from an EMBL/GenBank/DDBJ whole genome shotgun (WGS) entry which is preliminary data.</text>
</comment>
<feature type="transmembrane region" description="Helical" evidence="1">
    <location>
        <begin position="90"/>
        <end position="112"/>
    </location>
</feature>
<dbReference type="AlphaFoldDB" id="A0A226DVB5"/>
<keyword evidence="1" id="KW-0472">Membrane</keyword>
<gene>
    <name evidence="2" type="ORF">Fcan01_16372</name>
</gene>
<dbReference type="OrthoDB" id="8297494at2759"/>
<name>A0A226DVB5_FOLCA</name>
<accession>A0A226DVB5</accession>
<sequence length="221" mass="24953">MSANCEDYYANGNFVQFGIRLFETWMQWHMLLSGGTWVVFILFVGVICFVTYFRVLYSQISGIEKSQDMDACIRLYKCIQVLEKSFNDFLMIRIVPALLIFSPGLQLIVQYVCINHHRDIPMPGFLVFPLIGGDAGINNILVFTLASGINIASERAIQGMRNKVIGLEQGKLLRRRLRGCSVLKVKFGSNFIDRGTPLVIQNFCINQTVALTLIKSSKAAR</sequence>
<dbReference type="EMBL" id="LNIX01000011">
    <property type="protein sequence ID" value="OXA48627.1"/>
    <property type="molecule type" value="Genomic_DNA"/>
</dbReference>
<protein>
    <submittedName>
        <fullName evidence="2">Uncharacterized protein</fullName>
    </submittedName>
</protein>
<proteinExistence type="predicted"/>
<organism evidence="2 3">
    <name type="scientific">Folsomia candida</name>
    <name type="common">Springtail</name>
    <dbReference type="NCBI Taxonomy" id="158441"/>
    <lineage>
        <taxon>Eukaryota</taxon>
        <taxon>Metazoa</taxon>
        <taxon>Ecdysozoa</taxon>
        <taxon>Arthropoda</taxon>
        <taxon>Hexapoda</taxon>
        <taxon>Collembola</taxon>
        <taxon>Entomobryomorpha</taxon>
        <taxon>Isotomoidea</taxon>
        <taxon>Isotomidae</taxon>
        <taxon>Proisotominae</taxon>
        <taxon>Folsomia</taxon>
    </lineage>
</organism>
<evidence type="ECO:0000313" key="3">
    <source>
        <dbReference type="Proteomes" id="UP000198287"/>
    </source>
</evidence>
<reference evidence="2 3" key="1">
    <citation type="submission" date="2015-12" db="EMBL/GenBank/DDBJ databases">
        <title>The genome of Folsomia candida.</title>
        <authorList>
            <person name="Faddeeva A."/>
            <person name="Derks M.F."/>
            <person name="Anvar Y."/>
            <person name="Smit S."/>
            <person name="Van Straalen N."/>
            <person name="Roelofs D."/>
        </authorList>
    </citation>
    <scope>NUCLEOTIDE SEQUENCE [LARGE SCALE GENOMIC DNA]</scope>
    <source>
        <strain evidence="2 3">VU population</strain>
        <tissue evidence="2">Whole body</tissue>
    </source>
</reference>
<feature type="transmembrane region" description="Helical" evidence="1">
    <location>
        <begin position="124"/>
        <end position="152"/>
    </location>
</feature>
<keyword evidence="1" id="KW-1133">Transmembrane helix</keyword>
<dbReference type="Proteomes" id="UP000198287">
    <property type="component" value="Unassembled WGS sequence"/>
</dbReference>
<keyword evidence="3" id="KW-1185">Reference proteome</keyword>
<keyword evidence="1" id="KW-0812">Transmembrane</keyword>
<feature type="transmembrane region" description="Helical" evidence="1">
    <location>
        <begin position="35"/>
        <end position="57"/>
    </location>
</feature>
<evidence type="ECO:0000256" key="1">
    <source>
        <dbReference type="SAM" id="Phobius"/>
    </source>
</evidence>